<dbReference type="AlphaFoldDB" id="B3RWK3"/>
<evidence type="ECO:0000313" key="2">
    <source>
        <dbReference type="EMBL" id="EDV24706.1"/>
    </source>
</evidence>
<dbReference type="GeneID" id="6754255"/>
<dbReference type="SMART" id="SM00671">
    <property type="entry name" value="SEL1"/>
    <property type="match status" value="6"/>
</dbReference>
<evidence type="ECO:0000313" key="3">
    <source>
        <dbReference type="Proteomes" id="UP000009022"/>
    </source>
</evidence>
<dbReference type="Gene3D" id="1.25.40.10">
    <property type="entry name" value="Tetratricopeptide repeat domain"/>
    <property type="match status" value="2"/>
</dbReference>
<dbReference type="SUPFAM" id="SSF81901">
    <property type="entry name" value="HCP-like"/>
    <property type="match status" value="1"/>
</dbReference>
<dbReference type="OrthoDB" id="2384430at2759"/>
<dbReference type="InParanoid" id="B3RWK3"/>
<dbReference type="GO" id="GO:0140468">
    <property type="term" value="P:HRI-mediated signaling"/>
    <property type="evidence" value="ECO:0000318"/>
    <property type="project" value="GO_Central"/>
</dbReference>
<dbReference type="InterPro" id="IPR006597">
    <property type="entry name" value="Sel1-like"/>
</dbReference>
<organism evidence="2 3">
    <name type="scientific">Trichoplax adhaerens</name>
    <name type="common">Trichoplax reptans</name>
    <dbReference type="NCBI Taxonomy" id="10228"/>
    <lineage>
        <taxon>Eukaryota</taxon>
        <taxon>Metazoa</taxon>
        <taxon>Placozoa</taxon>
        <taxon>Uniplacotomia</taxon>
        <taxon>Trichoplacea</taxon>
        <taxon>Trichoplacidae</taxon>
        <taxon>Trichoplax</taxon>
    </lineage>
</organism>
<keyword evidence="3" id="KW-1185">Reference proteome</keyword>
<reference evidence="2 3" key="1">
    <citation type="journal article" date="2008" name="Nature">
        <title>The Trichoplax genome and the nature of placozoans.</title>
        <authorList>
            <person name="Srivastava M."/>
            <person name="Begovic E."/>
            <person name="Chapman J."/>
            <person name="Putnam N.H."/>
            <person name="Hellsten U."/>
            <person name="Kawashima T."/>
            <person name="Kuo A."/>
            <person name="Mitros T."/>
            <person name="Salamov A."/>
            <person name="Carpenter M.L."/>
            <person name="Signorovitch A.Y."/>
            <person name="Moreno M.A."/>
            <person name="Kamm K."/>
            <person name="Grimwood J."/>
            <person name="Schmutz J."/>
            <person name="Shapiro H."/>
            <person name="Grigoriev I.V."/>
            <person name="Buss L.W."/>
            <person name="Schierwater B."/>
            <person name="Dellaporta S.L."/>
            <person name="Rokhsar D.S."/>
        </authorList>
    </citation>
    <scope>NUCLEOTIDE SEQUENCE [LARGE SCALE GENOMIC DNA]</scope>
    <source>
        <strain evidence="2 3">Grell-BS-1999</strain>
    </source>
</reference>
<dbReference type="STRING" id="10228.B3RWK3"/>
<sequence length="577" mass="63910">MDTRSDCTEYSSDIPPCILDGKWMTTDCGVVLQHNVSILYQDSSQRDSSERLYPAFKYFTENEQCQKSFDLLKSVKGRVEDSIKNFLGTNFTYSPQPLPNDRLSSDENFRQSEQSKIGDEIAGAFTWTGAAVVTNALMQHTSKNDERTSLSLSAIAFCRVLHALGSLSPGRAATLSVLPANIPTSLSSDDQESSKSTSNLGDKKLTDSLEAAMRKFSSSMKNSSAASQNALAILLQRSGQHKKAVEFFRESSSQGYSKAQYNMGLCYHHGYGVGRNIEMAVDFYERAALQGHPLAQYNYGIHLMENGNSQQSMTQGIKLLKDSAGQGIASAQYYLGQYYLKRRNYKGNDELAVKYFKMAADQLVTISMLRNSSQLTLTYIFVANLMFKDVKAQYYLAICYEKGVGVEVDLTEARKLYETCVDSGYVRAITNLGKYYENGLGGLKVDKAKAISLYRKATCAGSHKAKSRLEDLRKEECRQKVSENGYLSKEATLSEEIDKRLTGTFFPAMINDKDLPSRPVVRFAPTRRQGSLMTETSSSESDPEDVASSYNSNVGPLALSALFTSSKAQGTLAFEHP</sequence>
<dbReference type="InterPro" id="IPR052748">
    <property type="entry name" value="ISR_Activator"/>
</dbReference>
<dbReference type="EMBL" id="DS985245">
    <property type="protein sequence ID" value="EDV24706.1"/>
    <property type="molecule type" value="Genomic_DNA"/>
</dbReference>
<dbReference type="CTD" id="6754255"/>
<feature type="region of interest" description="Disordered" evidence="1">
    <location>
        <begin position="183"/>
        <end position="204"/>
    </location>
</feature>
<dbReference type="GO" id="GO:0005739">
    <property type="term" value="C:mitochondrion"/>
    <property type="evidence" value="ECO:0000318"/>
    <property type="project" value="GO_Central"/>
</dbReference>
<dbReference type="PANTHER" id="PTHR45011">
    <property type="entry name" value="DAP3-BINDING CELL DEATH ENHANCER 1"/>
    <property type="match status" value="1"/>
</dbReference>
<dbReference type="KEGG" id="tad:TRIADDRAFT_56780"/>
<dbReference type="GO" id="GO:0043539">
    <property type="term" value="F:protein serine/threonine kinase activator activity"/>
    <property type="evidence" value="ECO:0000318"/>
    <property type="project" value="GO_Central"/>
</dbReference>
<dbReference type="Pfam" id="PF08238">
    <property type="entry name" value="Sel1"/>
    <property type="match status" value="6"/>
</dbReference>
<dbReference type="eggNOG" id="KOG1550">
    <property type="taxonomic scope" value="Eukaryota"/>
</dbReference>
<dbReference type="PhylomeDB" id="B3RWK3"/>
<accession>B3RWK3</accession>
<dbReference type="PANTHER" id="PTHR45011:SF1">
    <property type="entry name" value="DAP3-BINDING CELL DEATH ENHANCER 1"/>
    <property type="match status" value="1"/>
</dbReference>
<dbReference type="HOGENOM" id="CLU_472782_0_0_1"/>
<dbReference type="Proteomes" id="UP000009022">
    <property type="component" value="Unassembled WGS sequence"/>
</dbReference>
<feature type="compositionally biased region" description="Low complexity" evidence="1">
    <location>
        <begin position="184"/>
        <end position="198"/>
    </location>
</feature>
<evidence type="ECO:0000256" key="1">
    <source>
        <dbReference type="SAM" id="MobiDB-lite"/>
    </source>
</evidence>
<name>B3RWK3_TRIAD</name>
<protein>
    <submittedName>
        <fullName evidence="2">Uncharacterized protein</fullName>
    </submittedName>
</protein>
<dbReference type="InterPro" id="IPR011990">
    <property type="entry name" value="TPR-like_helical_dom_sf"/>
</dbReference>
<dbReference type="RefSeq" id="XP_002112596.1">
    <property type="nucleotide sequence ID" value="XM_002112560.1"/>
</dbReference>
<proteinExistence type="predicted"/>
<feature type="region of interest" description="Disordered" evidence="1">
    <location>
        <begin position="524"/>
        <end position="550"/>
    </location>
</feature>
<gene>
    <name evidence="2" type="ORF">TRIADDRAFT_56780</name>
</gene>